<dbReference type="PROSITE" id="PS00086">
    <property type="entry name" value="CYTOCHROME_P450"/>
    <property type="match status" value="1"/>
</dbReference>
<dbReference type="GO" id="GO:0008392">
    <property type="term" value="F:arachidonate epoxygenase activity"/>
    <property type="evidence" value="ECO:0007669"/>
    <property type="project" value="TreeGrafter"/>
</dbReference>
<dbReference type="GO" id="GO:0019373">
    <property type="term" value="P:epoxygenase P450 pathway"/>
    <property type="evidence" value="ECO:0007669"/>
    <property type="project" value="TreeGrafter"/>
</dbReference>
<evidence type="ECO:0000256" key="11">
    <source>
        <dbReference type="ARBA" id="ARBA00023033"/>
    </source>
</evidence>
<protein>
    <submittedName>
        <fullName evidence="15">Cytochrome P450 2F3</fullName>
    </submittedName>
</protein>
<organism evidence="15 16">
    <name type="scientific">Galemys pyrenaicus</name>
    <name type="common">Iberian desman</name>
    <name type="synonym">Pyrenean desman</name>
    <dbReference type="NCBI Taxonomy" id="202257"/>
    <lineage>
        <taxon>Eukaryota</taxon>
        <taxon>Metazoa</taxon>
        <taxon>Chordata</taxon>
        <taxon>Craniata</taxon>
        <taxon>Vertebrata</taxon>
        <taxon>Euteleostomi</taxon>
        <taxon>Mammalia</taxon>
        <taxon>Eutheria</taxon>
        <taxon>Laurasiatheria</taxon>
        <taxon>Eulipotyphla</taxon>
        <taxon>Talpidae</taxon>
        <taxon>Galemys</taxon>
    </lineage>
</organism>
<dbReference type="InterPro" id="IPR002401">
    <property type="entry name" value="Cyt_P450_E_grp-I"/>
</dbReference>
<dbReference type="AlphaFoldDB" id="A0A8J6A216"/>
<evidence type="ECO:0000313" key="15">
    <source>
        <dbReference type="EMBL" id="KAG8511381.1"/>
    </source>
</evidence>
<dbReference type="PANTHER" id="PTHR24300">
    <property type="entry name" value="CYTOCHROME P450 508A4-RELATED"/>
    <property type="match status" value="1"/>
</dbReference>
<feature type="compositionally biased region" description="Low complexity" evidence="14">
    <location>
        <begin position="550"/>
        <end position="559"/>
    </location>
</feature>
<comment type="similarity">
    <text evidence="4">Belongs to the cytochrome P450 family.</text>
</comment>
<evidence type="ECO:0000256" key="9">
    <source>
        <dbReference type="ARBA" id="ARBA00023002"/>
    </source>
</evidence>
<dbReference type="InterPro" id="IPR017972">
    <property type="entry name" value="Cyt_P450_CS"/>
</dbReference>
<dbReference type="OrthoDB" id="1055148at2759"/>
<proteinExistence type="inferred from homology"/>
<evidence type="ECO:0000256" key="12">
    <source>
        <dbReference type="ARBA" id="ARBA00023136"/>
    </source>
</evidence>
<dbReference type="EMBL" id="JAGFMF010011834">
    <property type="protein sequence ID" value="KAG8511381.1"/>
    <property type="molecule type" value="Genomic_DNA"/>
</dbReference>
<feature type="binding site" description="axial binding residue" evidence="13">
    <location>
        <position position="475"/>
    </location>
    <ligand>
        <name>heme</name>
        <dbReference type="ChEBI" id="CHEBI:30413"/>
    </ligand>
    <ligandPart>
        <name>Fe</name>
        <dbReference type="ChEBI" id="CHEBI:18248"/>
    </ligandPart>
</feature>
<keyword evidence="10 13" id="KW-0408">Iron</keyword>
<comment type="cofactor">
    <cofactor evidence="1 13">
        <name>heme</name>
        <dbReference type="ChEBI" id="CHEBI:30413"/>
    </cofactor>
</comment>
<dbReference type="GO" id="GO:0020037">
    <property type="term" value="F:heme binding"/>
    <property type="evidence" value="ECO:0007669"/>
    <property type="project" value="InterPro"/>
</dbReference>
<reference evidence="15" key="1">
    <citation type="journal article" date="2021" name="Evol. Appl.">
        <title>The genome of the Pyrenean desman and the effects of bottlenecks and inbreeding on the genomic landscape of an endangered species.</title>
        <authorList>
            <person name="Escoda L."/>
            <person name="Castresana J."/>
        </authorList>
    </citation>
    <scope>NUCLEOTIDE SEQUENCE</scope>
    <source>
        <strain evidence="15">IBE-C5619</strain>
    </source>
</reference>
<dbReference type="GO" id="GO:0006805">
    <property type="term" value="P:xenobiotic metabolic process"/>
    <property type="evidence" value="ECO:0007669"/>
    <property type="project" value="TreeGrafter"/>
</dbReference>
<keyword evidence="8" id="KW-0492">Microsome</keyword>
<evidence type="ECO:0000256" key="13">
    <source>
        <dbReference type="PIRSR" id="PIRSR602401-1"/>
    </source>
</evidence>
<dbReference type="CDD" id="cd20669">
    <property type="entry name" value="Cyp2F"/>
    <property type="match status" value="1"/>
</dbReference>
<evidence type="ECO:0000313" key="16">
    <source>
        <dbReference type="Proteomes" id="UP000700334"/>
    </source>
</evidence>
<gene>
    <name evidence="15" type="ORF">J0S82_006949</name>
</gene>
<name>A0A8J6A216_GALPY</name>
<dbReference type="PANTHER" id="PTHR24300:SF275">
    <property type="entry name" value="CYTOCHROME P450 2F1"/>
    <property type="match status" value="1"/>
</dbReference>
<evidence type="ECO:0000256" key="14">
    <source>
        <dbReference type="SAM" id="MobiDB-lite"/>
    </source>
</evidence>
<feature type="non-terminal residue" evidence="15">
    <location>
        <position position="1045"/>
    </location>
</feature>
<dbReference type="Gene3D" id="1.10.630.10">
    <property type="entry name" value="Cytochrome P450"/>
    <property type="match status" value="2"/>
</dbReference>
<evidence type="ECO:0000256" key="7">
    <source>
        <dbReference type="ARBA" id="ARBA00022824"/>
    </source>
</evidence>
<dbReference type="Proteomes" id="UP000700334">
    <property type="component" value="Unassembled WGS sequence"/>
</dbReference>
<dbReference type="InterPro" id="IPR001128">
    <property type="entry name" value="Cyt_P450"/>
</dbReference>
<dbReference type="PRINTS" id="PR01957">
    <property type="entry name" value="EP450ICYP2F"/>
</dbReference>
<keyword evidence="12" id="KW-0472">Membrane</keyword>
<evidence type="ECO:0000256" key="1">
    <source>
        <dbReference type="ARBA" id="ARBA00001971"/>
    </source>
</evidence>
<keyword evidence="16" id="KW-1185">Reference proteome</keyword>
<feature type="compositionally biased region" description="Basic and acidic residues" evidence="14">
    <location>
        <begin position="537"/>
        <end position="548"/>
    </location>
</feature>
<evidence type="ECO:0000256" key="5">
    <source>
        <dbReference type="ARBA" id="ARBA00022617"/>
    </source>
</evidence>
<keyword evidence="5 13" id="KW-0349">Heme</keyword>
<dbReference type="InterPro" id="IPR050182">
    <property type="entry name" value="Cytochrome_P450_fam2"/>
</dbReference>
<evidence type="ECO:0000256" key="8">
    <source>
        <dbReference type="ARBA" id="ARBA00022848"/>
    </source>
</evidence>
<dbReference type="GO" id="GO:0005789">
    <property type="term" value="C:endoplasmic reticulum membrane"/>
    <property type="evidence" value="ECO:0007669"/>
    <property type="project" value="UniProtKB-SubCell"/>
</dbReference>
<dbReference type="GO" id="GO:0019825">
    <property type="term" value="F:oxygen binding"/>
    <property type="evidence" value="ECO:0007669"/>
    <property type="project" value="InterPro"/>
</dbReference>
<dbReference type="InterPro" id="IPR020469">
    <property type="entry name" value="Cyt_P450_CYP2_fam"/>
</dbReference>
<feature type="region of interest" description="Disordered" evidence="14">
    <location>
        <begin position="537"/>
        <end position="559"/>
    </location>
</feature>
<keyword evidence="11" id="KW-0503">Monooxygenase</keyword>
<dbReference type="Pfam" id="PF00067">
    <property type="entry name" value="p450"/>
    <property type="match status" value="2"/>
</dbReference>
<keyword evidence="9" id="KW-0560">Oxidoreductase</keyword>
<comment type="subcellular location">
    <subcellularLocation>
        <location evidence="3">Endoplasmic reticulum membrane</location>
        <topology evidence="3">Peripheral membrane protein</topology>
    </subcellularLocation>
    <subcellularLocation>
        <location evidence="2">Microsome membrane</location>
        <topology evidence="2">Peripheral membrane protein</topology>
    </subcellularLocation>
</comment>
<dbReference type="GO" id="GO:0005506">
    <property type="term" value="F:iron ion binding"/>
    <property type="evidence" value="ECO:0007669"/>
    <property type="project" value="InterPro"/>
</dbReference>
<evidence type="ECO:0000256" key="3">
    <source>
        <dbReference type="ARBA" id="ARBA00004406"/>
    </source>
</evidence>
<evidence type="ECO:0000256" key="2">
    <source>
        <dbReference type="ARBA" id="ARBA00004174"/>
    </source>
</evidence>
<dbReference type="SUPFAM" id="SSF48264">
    <property type="entry name" value="Cytochrome P450"/>
    <property type="match status" value="2"/>
</dbReference>
<dbReference type="PRINTS" id="PR00463">
    <property type="entry name" value="EP450I"/>
</dbReference>
<evidence type="ECO:0000256" key="10">
    <source>
        <dbReference type="ARBA" id="ARBA00023004"/>
    </source>
</evidence>
<dbReference type="FunFam" id="1.10.630.10:FF:000001">
    <property type="entry name" value="Cytochrome P450, family 2"/>
    <property type="match status" value="2"/>
</dbReference>
<sequence length="1045" mass="116543">GHPELQGTHLGQLPVCCRTRLSCPCPEQVKGQTPAAILSMDSLSTAILLLLLALVCLFLTNGSRGKGRLPPGPRPLPFLGNLLQLRSQDMLTSLTKLTQEYGSVYTVHLGPRRVVVLSGYQAVKEALVDQGEEFSGRGDYPVFFNFTKGNGIAFSNGERWKALRRFSVQILRNFGMGKRSIEERILEEAGFLLAELRKTDGQPFDPTFVLSRSVSNIICSVLFGSRFDYDDERLLTIIRLINDNFQIMSSPWGEMYNIFPGILDWVPGPHRRLFKNYGNMKDLIALIVRDHQASIDPSSPRDFIDCFLTKIAQEKQDPLSHFYLDTLLITTHNLLFGGTETVGTTLRHAFLVLMKYPKVQARVQEEIDRVVGRGRLPTVEDRVAMPYTDAVIHEVQRFADVIPMNLPHRVIRDTNFRGFLIPKGTDIITLLNTVHYDPSQFVKPQEFNPEHFLDDKQDFKKSPAFMPFSAGRRLCLGESLARMELFLYLTAILQSFSLQPLGAPEDIDLTPLSSGLGNLPRPFQLCMRKQIEVKGRGLEKPGHDDHGNRGAAAAAPAAGTGQAALGGAEHAVAGGPTPRTQATPAAGELVAAGVGTAGPGTRGAFPRRAAQLSGRWGPVFTVWLGPRPAVVLCGYAALRDALVLQADSFSGRGAMAVFERFTRGNGILFSNGQRWRTLRNFALGALKEFGLGTRTIEERVQEEAACLLSEFQATSGAPFDPRRLLDNAVSNVICSVVFGKRYGYEDPEFLRLLDLFHDNFRIMSSRWGEMYNIFPSLLDWLPGPHHRIFRNFAELRVFIAEQIQQHRQTRRPGEHRDFIDCFLDQMDKEQEHPESHFQEETLVMTTHNLFFGGTETTSTTLRYGLLILLKYPEVAAKMQAELDTVVGRVRATSLEDRTRLPYTNAVLHEIQRFISVVPLGLPRALTCDTNLYGHFLPKGTAVIPLLVSAHKDPTQFKSPDCFNPTNFLDAQGHFQSNDAFMPFAPGKRMCLGAGLARSEIFLFFTAILQRFRLLPVGSPAHIDLTPQCTGLGNIPPAFQLRMVAR</sequence>
<evidence type="ECO:0000256" key="4">
    <source>
        <dbReference type="ARBA" id="ARBA00010617"/>
    </source>
</evidence>
<comment type="caution">
    <text evidence="15">The sequence shown here is derived from an EMBL/GenBank/DDBJ whole genome shotgun (WGS) entry which is preliminary data.</text>
</comment>
<accession>A0A8J6A216</accession>
<dbReference type="PRINTS" id="PR00385">
    <property type="entry name" value="P450"/>
</dbReference>
<dbReference type="InterPro" id="IPR036396">
    <property type="entry name" value="Cyt_P450_sf"/>
</dbReference>
<keyword evidence="6 13" id="KW-0479">Metal-binding</keyword>
<keyword evidence="7" id="KW-0256">Endoplasmic reticulum</keyword>
<dbReference type="GO" id="GO:0016712">
    <property type="term" value="F:oxidoreductase activity, acting on paired donors, with incorporation or reduction of molecular oxygen, reduced flavin or flavoprotein as one donor, and incorporation of one atom of oxygen"/>
    <property type="evidence" value="ECO:0007669"/>
    <property type="project" value="TreeGrafter"/>
</dbReference>
<evidence type="ECO:0000256" key="6">
    <source>
        <dbReference type="ARBA" id="ARBA00022723"/>
    </source>
</evidence>